<dbReference type="InterPro" id="IPR008962">
    <property type="entry name" value="PapD-like_sf"/>
</dbReference>
<dbReference type="Proteomes" id="UP000470213">
    <property type="component" value="Unassembled WGS sequence"/>
</dbReference>
<keyword evidence="2" id="KW-1185">Reference proteome</keyword>
<evidence type="ECO:0008006" key="3">
    <source>
        <dbReference type="Google" id="ProtNLM"/>
    </source>
</evidence>
<organism evidence="1 2">
    <name type="scientific">Alteromonas profundi</name>
    <dbReference type="NCBI Taxonomy" id="2696062"/>
    <lineage>
        <taxon>Bacteria</taxon>
        <taxon>Pseudomonadati</taxon>
        <taxon>Pseudomonadota</taxon>
        <taxon>Gammaproteobacteria</taxon>
        <taxon>Alteromonadales</taxon>
        <taxon>Alteromonadaceae</taxon>
        <taxon>Alteromonas/Salinimonas group</taxon>
        <taxon>Alteromonas</taxon>
    </lineage>
</organism>
<sequence length="280" mass="30723">MPIFTFFRVAVFSGVLLFSSHAFSNLLIHPTRVNLTPDLRTFVITVGNTANVTATYELSWAEKRALPQGGYESLDGKENEAVNSVSEMVRFSPRRVTLKPGERQSIKLLLRRARGLSDGEFRSHLRFKAVPNNSEAFNGVSQSTSMKVNVVLNFAIPVALQVGDYDAAIAIDSASIAINKDGGAGVVTTRFAREGLHSTWGDIEAYWKPNGGKEVLLAKSGGVNVWAELDTLTQDLTMVNGNFTPNDGELRVVYKGIGAYSDIVYDEKTFTISKQDIQVR</sequence>
<evidence type="ECO:0000313" key="1">
    <source>
        <dbReference type="EMBL" id="NDV91718.1"/>
    </source>
</evidence>
<name>A0A7X5LLS5_9ALTE</name>
<accession>A0A7X5LLS5</accession>
<proteinExistence type="predicted"/>
<gene>
    <name evidence="1" type="ORF">GTH32_11035</name>
</gene>
<dbReference type="EMBL" id="JAAAWN010000013">
    <property type="protein sequence ID" value="NDV91718.1"/>
    <property type="molecule type" value="Genomic_DNA"/>
</dbReference>
<dbReference type="SUPFAM" id="SSF49354">
    <property type="entry name" value="PapD-like"/>
    <property type="match status" value="1"/>
</dbReference>
<reference evidence="1 2" key="1">
    <citation type="submission" date="2020-01" db="EMBL/GenBank/DDBJ databases">
        <authorList>
            <person name="Chen J."/>
            <person name="Zhu S."/>
            <person name="Yang J."/>
        </authorList>
    </citation>
    <scope>NUCLEOTIDE SEQUENCE [LARGE SCALE GENOMIC DNA]</scope>
    <source>
        <strain evidence="1 2">345S023</strain>
    </source>
</reference>
<dbReference type="Gene3D" id="2.60.40.10">
    <property type="entry name" value="Immunoglobulins"/>
    <property type="match status" value="1"/>
</dbReference>
<dbReference type="AlphaFoldDB" id="A0A7X5LLS5"/>
<comment type="caution">
    <text evidence="1">The sequence shown here is derived from an EMBL/GenBank/DDBJ whole genome shotgun (WGS) entry which is preliminary data.</text>
</comment>
<dbReference type="InterPro" id="IPR013783">
    <property type="entry name" value="Ig-like_fold"/>
</dbReference>
<protein>
    <recommendedName>
        <fullName evidence="3">Molecular chaperone</fullName>
    </recommendedName>
</protein>
<evidence type="ECO:0000313" key="2">
    <source>
        <dbReference type="Proteomes" id="UP000470213"/>
    </source>
</evidence>